<comment type="subcellular location">
    <subcellularLocation>
        <location evidence="1">Membrane</location>
        <topology evidence="1">Single-pass membrane protein</topology>
    </subcellularLocation>
</comment>
<keyword evidence="4" id="KW-0547">Nucleotide-binding</keyword>
<dbReference type="InterPro" id="IPR001054">
    <property type="entry name" value="A/G_cyclase"/>
</dbReference>
<dbReference type="GO" id="GO:0005524">
    <property type="term" value="F:ATP binding"/>
    <property type="evidence" value="ECO:0007669"/>
    <property type="project" value="InterPro"/>
</dbReference>
<organism evidence="14 15">
    <name type="scientific">Helobdella robusta</name>
    <name type="common">Californian leech</name>
    <dbReference type="NCBI Taxonomy" id="6412"/>
    <lineage>
        <taxon>Eukaryota</taxon>
        <taxon>Metazoa</taxon>
        <taxon>Spiralia</taxon>
        <taxon>Lophotrochozoa</taxon>
        <taxon>Annelida</taxon>
        <taxon>Clitellata</taxon>
        <taxon>Hirudinea</taxon>
        <taxon>Rhynchobdellida</taxon>
        <taxon>Glossiphoniidae</taxon>
        <taxon>Helobdella</taxon>
    </lineage>
</organism>
<evidence type="ECO:0000256" key="9">
    <source>
        <dbReference type="RuleBase" id="RU000405"/>
    </source>
</evidence>
<dbReference type="PANTHER" id="PTHR11920:SF501">
    <property type="entry name" value="GUANYLATE CYCLASE 32E"/>
    <property type="match status" value="1"/>
</dbReference>
<accession>T1G2Z8</accession>
<sequence>MQNKLLINKINQNKVAACNKNSIYLSTEQLKSLSRSSDLNESDEHLFLDSFKELEKSNAGGVLIAIYKGDVVTVNYSAKKQVILTRKELVELVKMKELQHDNIVYFLGACAEPDRICYLTQYCARGSLQDLLADLQIAVDWTFKLSFITDLTKGMNYLHKSFVEQHGTLNSSVCMVDNRWVLKVAGFGLSAFKSDVKEDEPGESYYKKLLWTAPEHLLSSNLSQCNTQKGDVYSFAIIMYEILYRCYPYYDTNLEYKGVYIITRIYNCQNESFRPRLHPLDDSEVNSSILNLMTECWAEDPGDRPTFYTIEKTMKKFYTGKTDSIVDSMLKKLEKYASNLELVVEQRNAELIEEKKKTDVLLNSMLPPFIADELKAGHKVEPQMYHSVTVYFSDIVGFTTLSSDSTPIQIVDLLNDLYGVFDDTISRHKVYKVVETIGDSYMVVSGLPQVTERHVVEICNMALDLLGIVKTFKIRHRPEMTLMLRIGIHSGPCAAGVVGHTMPRYCLFGDTVNTASRMESTGEALKIHLSTPARDQLSRFPGYVMELRGPTELKGKGTMVTYWLLRKDSADDTKDEED</sequence>
<dbReference type="EMBL" id="KB096325">
    <property type="protein sequence ID" value="ESO05560.1"/>
    <property type="molecule type" value="Genomic_DNA"/>
</dbReference>
<keyword evidence="3" id="KW-0812">Transmembrane</keyword>
<dbReference type="GO" id="GO:0007168">
    <property type="term" value="P:receptor guanylyl cyclase signaling pathway"/>
    <property type="evidence" value="ECO:0000318"/>
    <property type="project" value="GO_Central"/>
</dbReference>
<name>T1G2Z8_HELRO</name>
<feature type="domain" description="Guanylate cyclase" evidence="12">
    <location>
        <begin position="389"/>
        <end position="519"/>
    </location>
</feature>
<evidence type="ECO:0000256" key="7">
    <source>
        <dbReference type="ARBA" id="ARBA00023239"/>
    </source>
</evidence>
<dbReference type="InterPro" id="IPR018297">
    <property type="entry name" value="A/G_cyclase_CS"/>
</dbReference>
<keyword evidence="5" id="KW-1133">Transmembrane helix</keyword>
<evidence type="ECO:0000256" key="10">
    <source>
        <dbReference type="RuleBase" id="RU003431"/>
    </source>
</evidence>
<dbReference type="PROSITE" id="PS50011">
    <property type="entry name" value="PROTEIN_KINASE_DOM"/>
    <property type="match status" value="1"/>
</dbReference>
<evidence type="ECO:0000256" key="6">
    <source>
        <dbReference type="ARBA" id="ARBA00023136"/>
    </source>
</evidence>
<evidence type="ECO:0000259" key="11">
    <source>
        <dbReference type="PROSITE" id="PS50011"/>
    </source>
</evidence>
<gene>
    <name evidence="14" type="primary">20215446</name>
    <name evidence="13" type="ORF">HELRODRAFT_77557</name>
</gene>
<evidence type="ECO:0000256" key="3">
    <source>
        <dbReference type="ARBA" id="ARBA00022692"/>
    </source>
</evidence>
<keyword evidence="6" id="KW-0472">Membrane</keyword>
<dbReference type="GO" id="GO:0004383">
    <property type="term" value="F:guanylate cyclase activity"/>
    <property type="evidence" value="ECO:0000318"/>
    <property type="project" value="GO_Central"/>
</dbReference>
<evidence type="ECO:0000259" key="12">
    <source>
        <dbReference type="PROSITE" id="PS50125"/>
    </source>
</evidence>
<protein>
    <recommendedName>
        <fullName evidence="2 10">Guanylate cyclase</fullName>
        <ecNumber evidence="2 10">4.6.1.2</ecNumber>
    </recommendedName>
</protein>
<dbReference type="AlphaFoldDB" id="T1G2Z8"/>
<dbReference type="GO" id="GO:0004672">
    <property type="term" value="F:protein kinase activity"/>
    <property type="evidence" value="ECO:0007669"/>
    <property type="project" value="InterPro"/>
</dbReference>
<evidence type="ECO:0000256" key="8">
    <source>
        <dbReference type="ARBA" id="ARBA00023293"/>
    </source>
</evidence>
<dbReference type="CDD" id="cd07302">
    <property type="entry name" value="CHD"/>
    <property type="match status" value="1"/>
</dbReference>
<dbReference type="PROSITE" id="PS00452">
    <property type="entry name" value="GUANYLATE_CYCLASE_1"/>
    <property type="match status" value="1"/>
</dbReference>
<dbReference type="Gene3D" id="3.30.70.1230">
    <property type="entry name" value="Nucleotide cyclase"/>
    <property type="match status" value="1"/>
</dbReference>
<dbReference type="SMART" id="SM00044">
    <property type="entry name" value="CYCc"/>
    <property type="match status" value="1"/>
</dbReference>
<dbReference type="GO" id="GO:0035556">
    <property type="term" value="P:intracellular signal transduction"/>
    <property type="evidence" value="ECO:0007669"/>
    <property type="project" value="InterPro"/>
</dbReference>
<dbReference type="InterPro" id="IPR001245">
    <property type="entry name" value="Ser-Thr/Tyr_kinase_cat_dom"/>
</dbReference>
<keyword evidence="15" id="KW-1185">Reference proteome</keyword>
<dbReference type="CTD" id="20215446"/>
<evidence type="ECO:0000256" key="1">
    <source>
        <dbReference type="ARBA" id="ARBA00004167"/>
    </source>
</evidence>
<dbReference type="SUPFAM" id="SSF56112">
    <property type="entry name" value="Protein kinase-like (PK-like)"/>
    <property type="match status" value="1"/>
</dbReference>
<reference evidence="15" key="1">
    <citation type="submission" date="2012-12" db="EMBL/GenBank/DDBJ databases">
        <authorList>
            <person name="Hellsten U."/>
            <person name="Grimwood J."/>
            <person name="Chapman J.A."/>
            <person name="Shapiro H."/>
            <person name="Aerts A."/>
            <person name="Otillar R.P."/>
            <person name="Terry A.Y."/>
            <person name="Boore J.L."/>
            <person name="Simakov O."/>
            <person name="Marletaz F."/>
            <person name="Cho S.-J."/>
            <person name="Edsinger-Gonzales E."/>
            <person name="Havlak P."/>
            <person name="Kuo D.-H."/>
            <person name="Larsson T."/>
            <person name="Lv J."/>
            <person name="Arendt D."/>
            <person name="Savage R."/>
            <person name="Osoegawa K."/>
            <person name="de Jong P."/>
            <person name="Lindberg D.R."/>
            <person name="Seaver E.C."/>
            <person name="Weisblat D.A."/>
            <person name="Putnam N.H."/>
            <person name="Grigoriev I.V."/>
            <person name="Rokhsar D.S."/>
        </authorList>
    </citation>
    <scope>NUCLEOTIDE SEQUENCE</scope>
</reference>
<keyword evidence="7 9" id="KW-0456">Lyase</keyword>
<dbReference type="OrthoDB" id="10266508at2759"/>
<dbReference type="Pfam" id="PF07714">
    <property type="entry name" value="PK_Tyr_Ser-Thr"/>
    <property type="match status" value="1"/>
</dbReference>
<dbReference type="Proteomes" id="UP000015101">
    <property type="component" value="Unassembled WGS sequence"/>
</dbReference>
<feature type="domain" description="Protein kinase" evidence="11">
    <location>
        <begin position="48"/>
        <end position="318"/>
    </location>
</feature>
<dbReference type="OMA" id="SSECHIA"/>
<dbReference type="RefSeq" id="XP_009016193.1">
    <property type="nucleotide sequence ID" value="XM_009017945.1"/>
</dbReference>
<evidence type="ECO:0000313" key="14">
    <source>
        <dbReference type="EnsemblMetazoa" id="HelroP77557"/>
    </source>
</evidence>
<dbReference type="STRING" id="6412.T1G2Z8"/>
<dbReference type="GO" id="GO:0006182">
    <property type="term" value="P:cGMP biosynthetic process"/>
    <property type="evidence" value="ECO:0000318"/>
    <property type="project" value="GO_Central"/>
</dbReference>
<proteinExistence type="inferred from homology"/>
<dbReference type="InParanoid" id="T1G2Z8"/>
<dbReference type="Pfam" id="PF00211">
    <property type="entry name" value="Guanylate_cyc"/>
    <property type="match status" value="1"/>
</dbReference>
<dbReference type="InterPro" id="IPR050401">
    <property type="entry name" value="Cyclic_nucleotide_synthase"/>
</dbReference>
<dbReference type="eggNOG" id="KOG1023">
    <property type="taxonomic scope" value="Eukaryota"/>
</dbReference>
<dbReference type="GO" id="GO:0005886">
    <property type="term" value="C:plasma membrane"/>
    <property type="evidence" value="ECO:0000318"/>
    <property type="project" value="GO_Central"/>
</dbReference>
<dbReference type="GeneID" id="20215446"/>
<evidence type="ECO:0000313" key="15">
    <source>
        <dbReference type="Proteomes" id="UP000015101"/>
    </source>
</evidence>
<reference evidence="13 15" key="2">
    <citation type="journal article" date="2013" name="Nature">
        <title>Insights into bilaterian evolution from three spiralian genomes.</title>
        <authorList>
            <person name="Simakov O."/>
            <person name="Marletaz F."/>
            <person name="Cho S.J."/>
            <person name="Edsinger-Gonzales E."/>
            <person name="Havlak P."/>
            <person name="Hellsten U."/>
            <person name="Kuo D.H."/>
            <person name="Larsson T."/>
            <person name="Lv J."/>
            <person name="Arendt D."/>
            <person name="Savage R."/>
            <person name="Osoegawa K."/>
            <person name="de Jong P."/>
            <person name="Grimwood J."/>
            <person name="Chapman J.A."/>
            <person name="Shapiro H."/>
            <person name="Aerts A."/>
            <person name="Otillar R.P."/>
            <person name="Terry A.Y."/>
            <person name="Boore J.L."/>
            <person name="Grigoriev I.V."/>
            <person name="Lindberg D.R."/>
            <person name="Seaver E.C."/>
            <person name="Weisblat D.A."/>
            <person name="Putnam N.H."/>
            <person name="Rokhsar D.S."/>
        </authorList>
    </citation>
    <scope>NUCLEOTIDE SEQUENCE</scope>
</reference>
<dbReference type="HOGENOM" id="CLU_001072_11_2_1"/>
<dbReference type="InterPro" id="IPR029787">
    <property type="entry name" value="Nucleotide_cyclase"/>
</dbReference>
<dbReference type="KEGG" id="hro:HELRODRAFT_77557"/>
<evidence type="ECO:0000313" key="13">
    <source>
        <dbReference type="EMBL" id="ESO05560.1"/>
    </source>
</evidence>
<comment type="similarity">
    <text evidence="9">Belongs to the adenylyl cyclase class-4/guanylyl cyclase family.</text>
</comment>
<dbReference type="PROSITE" id="PS50125">
    <property type="entry name" value="GUANYLATE_CYCLASE_2"/>
    <property type="match status" value="1"/>
</dbReference>
<dbReference type="PANTHER" id="PTHR11920">
    <property type="entry name" value="GUANYLYL CYCLASE"/>
    <property type="match status" value="1"/>
</dbReference>
<keyword evidence="8 10" id="KW-0141">cGMP biosynthesis</keyword>
<dbReference type="FunFam" id="3.30.70.1230:FF:000044">
    <property type="entry name" value="Guanylate cyclase"/>
    <property type="match status" value="1"/>
</dbReference>
<evidence type="ECO:0000256" key="2">
    <source>
        <dbReference type="ARBA" id="ARBA00012202"/>
    </source>
</evidence>
<comment type="catalytic activity">
    <reaction evidence="10">
        <text>GTP = 3',5'-cyclic GMP + diphosphate</text>
        <dbReference type="Rhea" id="RHEA:13665"/>
        <dbReference type="ChEBI" id="CHEBI:33019"/>
        <dbReference type="ChEBI" id="CHEBI:37565"/>
        <dbReference type="ChEBI" id="CHEBI:57746"/>
        <dbReference type="EC" id="4.6.1.2"/>
    </reaction>
</comment>
<dbReference type="GO" id="GO:0001653">
    <property type="term" value="F:peptide receptor activity"/>
    <property type="evidence" value="ECO:0000318"/>
    <property type="project" value="GO_Central"/>
</dbReference>
<dbReference type="InterPro" id="IPR000719">
    <property type="entry name" value="Prot_kinase_dom"/>
</dbReference>
<dbReference type="EnsemblMetazoa" id="HelroT77557">
    <property type="protein sequence ID" value="HelroP77557"/>
    <property type="gene ID" value="HelroG77557"/>
</dbReference>
<reference evidence="14" key="3">
    <citation type="submission" date="2015-06" db="UniProtKB">
        <authorList>
            <consortium name="EnsemblMetazoa"/>
        </authorList>
    </citation>
    <scope>IDENTIFICATION</scope>
</reference>
<dbReference type="FunFam" id="1.10.510.10:FF:001051">
    <property type="entry name" value="Guanylate cyclase"/>
    <property type="match status" value="1"/>
</dbReference>
<dbReference type="EMBL" id="AMQM01003822">
    <property type="status" value="NOT_ANNOTATED_CDS"/>
    <property type="molecule type" value="Genomic_DNA"/>
</dbReference>
<dbReference type="InterPro" id="IPR011009">
    <property type="entry name" value="Kinase-like_dom_sf"/>
</dbReference>
<evidence type="ECO:0000256" key="4">
    <source>
        <dbReference type="ARBA" id="ARBA00022741"/>
    </source>
</evidence>
<dbReference type="Gene3D" id="1.10.510.10">
    <property type="entry name" value="Transferase(Phosphotransferase) domain 1"/>
    <property type="match status" value="1"/>
</dbReference>
<evidence type="ECO:0000256" key="5">
    <source>
        <dbReference type="ARBA" id="ARBA00022989"/>
    </source>
</evidence>
<dbReference type="SUPFAM" id="SSF55073">
    <property type="entry name" value="Nucleotide cyclase"/>
    <property type="match status" value="1"/>
</dbReference>
<dbReference type="EC" id="4.6.1.2" evidence="2 10"/>